<dbReference type="OrthoDB" id="3553863at2"/>
<feature type="compositionally biased region" description="Gly residues" evidence="1">
    <location>
        <begin position="396"/>
        <end position="417"/>
    </location>
</feature>
<accession>A0A4R7UW26</accession>
<feature type="compositionally biased region" description="Gly residues" evidence="1">
    <location>
        <begin position="332"/>
        <end position="386"/>
    </location>
</feature>
<dbReference type="Proteomes" id="UP000294927">
    <property type="component" value="Unassembled WGS sequence"/>
</dbReference>
<feature type="region of interest" description="Disordered" evidence="1">
    <location>
        <begin position="1"/>
        <end position="21"/>
    </location>
</feature>
<feature type="compositionally biased region" description="Polar residues" evidence="1">
    <location>
        <begin position="269"/>
        <end position="285"/>
    </location>
</feature>
<keyword evidence="3" id="KW-1185">Reference proteome</keyword>
<sequence>MAPNNEHHHHHYDTNRYAGDQAADNRRVMNHMPSEDRVPTQDIQQSINAQQAADLSHGVRMGDDRVIGDTPNWDAYDSEQLYRFATENNSPYTADDLGRSFNDGGNSLAEAANGLFDAVTRLDGAWTGVAAESATGALAPLAQAAGIAGQTAQLMGVRMSQQSVAASEVRKLPPPKKFDQQQSLHAMVAGGPAAMQADLKTQKDAADAVKKEQISYLNTYTSSMSIVDAQTPSFVPPEETIGGGNGNGNSITGERVFIPQTGGPVPNPGGSTDTGTPRNPNTGFTGPNGDQPGFVSGDGNGPTDQSGFTPGLTTGSSAFTPPTNSPTPNTFGPGGGTPGAPGGGVPGAGSGGFGPGFGGFGTPGGTGGFGAGGGPGAGAGGPGAGSGNPAARPVAGGMGGAGGAGGRGGSGAGGAPRGKGEGEEDKEHTRPSYLVEGDPESTFGSDELTAPPVIGGDD</sequence>
<evidence type="ECO:0000256" key="1">
    <source>
        <dbReference type="SAM" id="MobiDB-lite"/>
    </source>
</evidence>
<dbReference type="RefSeq" id="WP_133908132.1">
    <property type="nucleotide sequence ID" value="NZ_SOCP01000022.1"/>
</dbReference>
<protein>
    <recommendedName>
        <fullName evidence="4">PPE family protein</fullName>
    </recommendedName>
</protein>
<proteinExistence type="predicted"/>
<feature type="compositionally biased region" description="Basic and acidic residues" evidence="1">
    <location>
        <begin position="418"/>
        <end position="430"/>
    </location>
</feature>
<feature type="compositionally biased region" description="Low complexity" evidence="1">
    <location>
        <begin position="318"/>
        <end position="331"/>
    </location>
</feature>
<dbReference type="InterPro" id="IPR038332">
    <property type="entry name" value="PPE_sf"/>
</dbReference>
<name>A0A4R7UW26_9PSEU</name>
<comment type="caution">
    <text evidence="2">The sequence shown here is derived from an EMBL/GenBank/DDBJ whole genome shotgun (WGS) entry which is preliminary data.</text>
</comment>
<feature type="compositionally biased region" description="Polar residues" evidence="1">
    <location>
        <begin position="302"/>
        <end position="317"/>
    </location>
</feature>
<reference evidence="2 3" key="1">
    <citation type="submission" date="2019-03" db="EMBL/GenBank/DDBJ databases">
        <title>Genomic Encyclopedia of Archaeal and Bacterial Type Strains, Phase II (KMG-II): from individual species to whole genera.</title>
        <authorList>
            <person name="Goeker M."/>
        </authorList>
    </citation>
    <scope>NUCLEOTIDE SEQUENCE [LARGE SCALE GENOMIC DNA]</scope>
    <source>
        <strain evidence="2 3">DSM 45499</strain>
    </source>
</reference>
<feature type="region of interest" description="Disordered" evidence="1">
    <location>
        <begin position="238"/>
        <end position="458"/>
    </location>
</feature>
<organism evidence="2 3">
    <name type="scientific">Actinophytocola oryzae</name>
    <dbReference type="NCBI Taxonomy" id="502181"/>
    <lineage>
        <taxon>Bacteria</taxon>
        <taxon>Bacillati</taxon>
        <taxon>Actinomycetota</taxon>
        <taxon>Actinomycetes</taxon>
        <taxon>Pseudonocardiales</taxon>
        <taxon>Pseudonocardiaceae</taxon>
    </lineage>
</organism>
<dbReference type="EMBL" id="SOCP01000022">
    <property type="protein sequence ID" value="TDV40700.1"/>
    <property type="molecule type" value="Genomic_DNA"/>
</dbReference>
<evidence type="ECO:0008006" key="4">
    <source>
        <dbReference type="Google" id="ProtNLM"/>
    </source>
</evidence>
<dbReference type="AlphaFoldDB" id="A0A4R7UW26"/>
<evidence type="ECO:0000313" key="2">
    <source>
        <dbReference type="EMBL" id="TDV40700.1"/>
    </source>
</evidence>
<dbReference type="Gene3D" id="1.20.1260.20">
    <property type="entry name" value="PPE superfamily"/>
    <property type="match status" value="1"/>
</dbReference>
<evidence type="ECO:0000313" key="3">
    <source>
        <dbReference type="Proteomes" id="UP000294927"/>
    </source>
</evidence>
<gene>
    <name evidence="2" type="ORF">CLV71_12290</name>
</gene>